<dbReference type="CDD" id="cd20567">
    <property type="entry name" value="CYCLIN_AtCycB-like_rpt1"/>
    <property type="match status" value="1"/>
</dbReference>
<evidence type="ECO:0000256" key="7">
    <source>
        <dbReference type="RuleBase" id="RU000383"/>
    </source>
</evidence>
<evidence type="ECO:0000256" key="5">
    <source>
        <dbReference type="ARBA" id="ARBA00023306"/>
    </source>
</evidence>
<proteinExistence type="inferred from homology"/>
<organism evidence="11 12">
    <name type="scientific">Hevea brasiliensis</name>
    <name type="common">Para rubber tree</name>
    <name type="synonym">Siphonia brasiliensis</name>
    <dbReference type="NCBI Taxonomy" id="3981"/>
    <lineage>
        <taxon>Eukaryota</taxon>
        <taxon>Viridiplantae</taxon>
        <taxon>Streptophyta</taxon>
        <taxon>Embryophyta</taxon>
        <taxon>Tracheophyta</taxon>
        <taxon>Spermatophyta</taxon>
        <taxon>Magnoliopsida</taxon>
        <taxon>eudicotyledons</taxon>
        <taxon>Gunneridae</taxon>
        <taxon>Pentapetalae</taxon>
        <taxon>rosids</taxon>
        <taxon>fabids</taxon>
        <taxon>Malpighiales</taxon>
        <taxon>Euphorbiaceae</taxon>
        <taxon>Crotonoideae</taxon>
        <taxon>Micrandreae</taxon>
        <taxon>Hevea</taxon>
    </lineage>
</organism>
<keyword evidence="12" id="KW-1185">Reference proteome</keyword>
<dbReference type="InterPro" id="IPR013763">
    <property type="entry name" value="Cyclin-like_dom"/>
</dbReference>
<evidence type="ECO:0000259" key="10">
    <source>
        <dbReference type="SMART" id="SM01332"/>
    </source>
</evidence>
<evidence type="ECO:0000313" key="11">
    <source>
        <dbReference type="EMBL" id="KAJ9180954.1"/>
    </source>
</evidence>
<gene>
    <name evidence="11" type="ORF">P3X46_009135</name>
</gene>
<comment type="subunit">
    <text evidence="2">Interacts with the CDC2 protein kinase to form a serine/threonine kinase holoenzyme complex also known as maturation promoting factor (MPF). The cyclin subunit imparts substrate specificity to the complex.</text>
</comment>
<dbReference type="InterPro" id="IPR039361">
    <property type="entry name" value="Cyclin"/>
</dbReference>
<dbReference type="InterPro" id="IPR006671">
    <property type="entry name" value="Cyclin_N"/>
</dbReference>
<dbReference type="EMBL" id="JARPOI010000005">
    <property type="protein sequence ID" value="KAJ9180954.1"/>
    <property type="molecule type" value="Genomic_DNA"/>
</dbReference>
<accession>A0ABQ9MPZ7</accession>
<dbReference type="InterPro" id="IPR048258">
    <property type="entry name" value="Cyclins_cyclin-box"/>
</dbReference>
<dbReference type="SUPFAM" id="SSF47954">
    <property type="entry name" value="Cyclin-like"/>
    <property type="match status" value="2"/>
</dbReference>
<dbReference type="PIRSF" id="PIRSF001771">
    <property type="entry name" value="Cyclin_A_B_D_E"/>
    <property type="match status" value="1"/>
</dbReference>
<dbReference type="InterPro" id="IPR004367">
    <property type="entry name" value="Cyclin_C-dom"/>
</dbReference>
<evidence type="ECO:0000313" key="12">
    <source>
        <dbReference type="Proteomes" id="UP001174677"/>
    </source>
</evidence>
<reference evidence="11" key="1">
    <citation type="journal article" date="2023" name="Plant Biotechnol. J.">
        <title>Chromosome-level wild Hevea brasiliensis genome provides new tools for genomic-assisted breeding and valuable loci to elevate rubber yield.</title>
        <authorList>
            <person name="Cheng H."/>
            <person name="Song X."/>
            <person name="Hu Y."/>
            <person name="Wu T."/>
            <person name="Yang Q."/>
            <person name="An Z."/>
            <person name="Feng S."/>
            <person name="Deng Z."/>
            <person name="Wu W."/>
            <person name="Zeng X."/>
            <person name="Tu M."/>
            <person name="Wang X."/>
            <person name="Huang H."/>
        </authorList>
    </citation>
    <scope>NUCLEOTIDE SEQUENCE</scope>
    <source>
        <strain evidence="11">MT/VB/25A 57/8</strain>
    </source>
</reference>
<keyword evidence="3" id="KW-0132">Cell division</keyword>
<sequence length="459" mass="50783">MASRPIVPQPARGEALIGVNMHRKKNAAGADGRNRRALGDIGNVVTVRGIDAAKPQAQISRPMTRKFCAQLLANAQAAAAAENNKKLVCVKVETVPGAGPNGAAAGKNGGAVKEAQKKVVVKPEPQEVIEISPDNEKEEEKVKKQDKAVHKKKESPRKKVQTLTSALTARSKAACGLGNKPMEEIVDIDAADANNDLAGVEYVEDIYKFYKLVENESRPHNYMDSQPEINEKMRAILIDWLIDVHQKFELSPETLYLTINIIDRFLSVKPVPRRELQLVGISATLMASKYEEIWPPEVNDLVCISDKAYTHEQVLIMEKTILAKLEWTLTVPTHYVFLSRFIKASIPDKEMENMVYFLTELGIMHYDTIMFCPSMVAASAVYAARCTLSKCPVWTETLKLHTGFSESQLKDCAGLLVYLHSKAAENKLQTVHKKYSHPQRGAVAMLPAAKSLLPASLCQ</sequence>
<evidence type="ECO:0000256" key="6">
    <source>
        <dbReference type="ARBA" id="ARBA00032263"/>
    </source>
</evidence>
<feature type="domain" description="Cyclin-like" evidence="9">
    <location>
        <begin position="336"/>
        <end position="418"/>
    </location>
</feature>
<comment type="similarity">
    <text evidence="1">Belongs to the cyclin family. Cyclin AB subfamily.</text>
</comment>
<feature type="compositionally biased region" description="Basic residues" evidence="8">
    <location>
        <begin position="149"/>
        <end position="158"/>
    </location>
</feature>
<dbReference type="Proteomes" id="UP001174677">
    <property type="component" value="Chromosome 5"/>
</dbReference>
<evidence type="ECO:0000256" key="8">
    <source>
        <dbReference type="SAM" id="MobiDB-lite"/>
    </source>
</evidence>
<dbReference type="PANTHER" id="PTHR10177">
    <property type="entry name" value="CYCLINS"/>
    <property type="match status" value="1"/>
</dbReference>
<dbReference type="Gene3D" id="1.10.472.10">
    <property type="entry name" value="Cyclin-like"/>
    <property type="match status" value="2"/>
</dbReference>
<evidence type="ECO:0000256" key="3">
    <source>
        <dbReference type="ARBA" id="ARBA00022618"/>
    </source>
</evidence>
<evidence type="ECO:0000259" key="9">
    <source>
        <dbReference type="SMART" id="SM00385"/>
    </source>
</evidence>
<dbReference type="Pfam" id="PF00134">
    <property type="entry name" value="Cyclin_N"/>
    <property type="match status" value="1"/>
</dbReference>
<feature type="region of interest" description="Disordered" evidence="8">
    <location>
        <begin position="132"/>
        <end position="158"/>
    </location>
</feature>
<evidence type="ECO:0000256" key="4">
    <source>
        <dbReference type="ARBA" id="ARBA00023127"/>
    </source>
</evidence>
<keyword evidence="4 7" id="KW-0195">Cyclin</keyword>
<dbReference type="CDD" id="cd20511">
    <property type="entry name" value="CYCLIN_AtCycB-like_rpt2"/>
    <property type="match status" value="1"/>
</dbReference>
<feature type="domain" description="Cyclin C-terminal" evidence="10">
    <location>
        <begin position="332"/>
        <end position="449"/>
    </location>
</feature>
<dbReference type="PROSITE" id="PS00292">
    <property type="entry name" value="CYCLINS"/>
    <property type="match status" value="1"/>
</dbReference>
<protein>
    <recommendedName>
        <fullName evidence="6">B-like cyclin</fullName>
    </recommendedName>
</protein>
<keyword evidence="5" id="KW-0131">Cell cycle</keyword>
<dbReference type="InterPro" id="IPR036915">
    <property type="entry name" value="Cyclin-like_sf"/>
</dbReference>
<dbReference type="Pfam" id="PF02984">
    <property type="entry name" value="Cyclin_C"/>
    <property type="match status" value="1"/>
</dbReference>
<dbReference type="SMART" id="SM01332">
    <property type="entry name" value="Cyclin_C"/>
    <property type="match status" value="1"/>
</dbReference>
<dbReference type="InterPro" id="IPR046965">
    <property type="entry name" value="Cyclin_A/B-like"/>
</dbReference>
<evidence type="ECO:0000256" key="2">
    <source>
        <dbReference type="ARBA" id="ARBA00011177"/>
    </source>
</evidence>
<name>A0ABQ9MPZ7_HEVBR</name>
<evidence type="ECO:0000256" key="1">
    <source>
        <dbReference type="ARBA" id="ARBA00006955"/>
    </source>
</evidence>
<dbReference type="SMART" id="SM00385">
    <property type="entry name" value="CYCLIN"/>
    <property type="match status" value="2"/>
</dbReference>
<feature type="compositionally biased region" description="Basic and acidic residues" evidence="8">
    <location>
        <begin position="134"/>
        <end position="148"/>
    </location>
</feature>
<feature type="domain" description="Cyclin-like" evidence="9">
    <location>
        <begin position="239"/>
        <end position="323"/>
    </location>
</feature>
<comment type="caution">
    <text evidence="11">The sequence shown here is derived from an EMBL/GenBank/DDBJ whole genome shotgun (WGS) entry which is preliminary data.</text>
</comment>